<dbReference type="EMBL" id="CP070499">
    <property type="protein sequence ID" value="QSB15589.1"/>
    <property type="molecule type" value="Genomic_DNA"/>
</dbReference>
<reference evidence="2" key="1">
    <citation type="submission" date="2021-02" db="EMBL/GenBank/DDBJ databases">
        <title>Natrosporangium hydrolyticum gen. nov., sp. nov, a haloalkaliphilic actinobacterium from a soda solonchak soil.</title>
        <authorList>
            <person name="Sorokin D.Y."/>
            <person name="Khijniak T.V."/>
            <person name="Zakharycheva A.P."/>
            <person name="Boueva O.V."/>
            <person name="Ariskina E.V."/>
            <person name="Hahnke R.L."/>
            <person name="Bunk B."/>
            <person name="Sproer C."/>
            <person name="Schumann P."/>
            <person name="Evtushenko L.I."/>
            <person name="Kublanov I.V."/>
        </authorList>
    </citation>
    <scope>NUCLEOTIDE SEQUENCE</scope>
    <source>
        <strain evidence="2">DSM 106523</strain>
    </source>
</reference>
<dbReference type="Proteomes" id="UP000662857">
    <property type="component" value="Chromosome"/>
</dbReference>
<name>A0A895YJ86_9ACTN</name>
<evidence type="ECO:0000256" key="1">
    <source>
        <dbReference type="SAM" id="MobiDB-lite"/>
    </source>
</evidence>
<proteinExistence type="predicted"/>
<gene>
    <name evidence="2" type="ORF">JQS43_04355</name>
</gene>
<dbReference type="AlphaFoldDB" id="A0A895YJ86"/>
<organism evidence="2 3">
    <name type="scientific">Natronosporangium hydrolyticum</name>
    <dbReference type="NCBI Taxonomy" id="2811111"/>
    <lineage>
        <taxon>Bacteria</taxon>
        <taxon>Bacillati</taxon>
        <taxon>Actinomycetota</taxon>
        <taxon>Actinomycetes</taxon>
        <taxon>Micromonosporales</taxon>
        <taxon>Micromonosporaceae</taxon>
        <taxon>Natronosporangium</taxon>
    </lineage>
</organism>
<feature type="region of interest" description="Disordered" evidence="1">
    <location>
        <begin position="1"/>
        <end position="26"/>
    </location>
</feature>
<dbReference type="KEGG" id="nhy:JQS43_04355"/>
<protein>
    <submittedName>
        <fullName evidence="2">Uncharacterized protein</fullName>
    </submittedName>
</protein>
<evidence type="ECO:0000313" key="3">
    <source>
        <dbReference type="Proteomes" id="UP000662857"/>
    </source>
</evidence>
<keyword evidence="3" id="KW-1185">Reference proteome</keyword>
<sequence length="291" mass="31007">MPHQDEQHPNSVPDNSVPDGDKLTEPMLEQLRSALSAAGASDDVLQLLDEPGTPTEILQRLVDAGVMPDEPASLEELIEEFEELLTPETSPLEAELAGAEFLAIARGDDDDNDQLAAVLTEVEQYGGASALGLLRVVAAISPSASIQQSATAAADRLAGTGLGDPPWVGKIGTPRPESCYGYVDSDQDQAVLATFRYGDETHALAVLIDGDLGGVRDVWVTDKPDELRDEFRADPDQFGAETELSAATAVGLLEQALTHEPCPVEEDEIDDVDIYLALLRQRLQLLAANAG</sequence>
<evidence type="ECO:0000313" key="2">
    <source>
        <dbReference type="EMBL" id="QSB15589.1"/>
    </source>
</evidence>
<accession>A0A895YJ86</accession>
<dbReference type="RefSeq" id="WP_239677768.1">
    <property type="nucleotide sequence ID" value="NZ_CP070499.1"/>
</dbReference>